<proteinExistence type="predicted"/>
<reference evidence="2" key="1">
    <citation type="journal article" date="2016" name="Genome Announc.">
        <title>Draft genomes of two strains of Paenibacillus glucanolyticus with capability to degrade lignocellulose.</title>
        <authorList>
            <person name="Mathews S.L."/>
            <person name="Pawlak J."/>
            <person name="Grunden A.M."/>
        </authorList>
    </citation>
    <scope>NUCLEOTIDE SEQUENCE [LARGE SCALE GENOMIC DNA]</scope>
    <source>
        <strain evidence="2">SLM1</strain>
    </source>
</reference>
<gene>
    <name evidence="2" type="ORF">AWU65_27855</name>
</gene>
<comment type="caution">
    <text evidence="2">The sequence shown here is derived from an EMBL/GenBank/DDBJ whole genome shotgun (WGS) entry which is preliminary data.</text>
</comment>
<name>A0A163EN07_9BACL</name>
<evidence type="ECO:0000313" key="3">
    <source>
        <dbReference type="Proteomes" id="UP000076796"/>
    </source>
</evidence>
<sequence length="149" mass="17325">MKHTLENEISRTFAETMIPSLLELNQSFQQYMDSLNDLQFLMLKRGLASSDSATGIHFVSQFLYIYHQKINISLSWMNKKDRVTWIPITIHMVRLTEQLRDKMGHLVLQSRLSSRSTVFYAEEIKRTTSPSPPLLAKTMYSPDKSKTKP</sequence>
<accession>A0A163EN07</accession>
<keyword evidence="3" id="KW-1185">Reference proteome</keyword>
<dbReference type="EMBL" id="LWMH01000002">
    <property type="protein sequence ID" value="KZS43897.1"/>
    <property type="molecule type" value="Genomic_DNA"/>
</dbReference>
<evidence type="ECO:0000256" key="1">
    <source>
        <dbReference type="SAM" id="MobiDB-lite"/>
    </source>
</evidence>
<feature type="region of interest" description="Disordered" evidence="1">
    <location>
        <begin position="128"/>
        <end position="149"/>
    </location>
</feature>
<protein>
    <submittedName>
        <fullName evidence="2">Uncharacterized protein</fullName>
    </submittedName>
</protein>
<evidence type="ECO:0000313" key="2">
    <source>
        <dbReference type="EMBL" id="KZS43897.1"/>
    </source>
</evidence>
<dbReference type="STRING" id="59843.A3958_00160"/>
<organism evidence="2 3">
    <name type="scientific">Paenibacillus glucanolyticus</name>
    <dbReference type="NCBI Taxonomy" id="59843"/>
    <lineage>
        <taxon>Bacteria</taxon>
        <taxon>Bacillati</taxon>
        <taxon>Bacillota</taxon>
        <taxon>Bacilli</taxon>
        <taxon>Bacillales</taxon>
        <taxon>Paenibacillaceae</taxon>
        <taxon>Paenibacillus</taxon>
    </lineage>
</organism>
<dbReference type="AlphaFoldDB" id="A0A163EN07"/>
<dbReference type="Proteomes" id="UP000076796">
    <property type="component" value="Unassembled WGS sequence"/>
</dbReference>